<organism evidence="4 5">
    <name type="scientific">Acorus gramineus</name>
    <name type="common">Dwarf sweet flag</name>
    <dbReference type="NCBI Taxonomy" id="55184"/>
    <lineage>
        <taxon>Eukaryota</taxon>
        <taxon>Viridiplantae</taxon>
        <taxon>Streptophyta</taxon>
        <taxon>Embryophyta</taxon>
        <taxon>Tracheophyta</taxon>
        <taxon>Spermatophyta</taxon>
        <taxon>Magnoliopsida</taxon>
        <taxon>Liliopsida</taxon>
        <taxon>Acoraceae</taxon>
        <taxon>Acorus</taxon>
    </lineage>
</organism>
<dbReference type="GO" id="GO:0004674">
    <property type="term" value="F:protein serine/threonine kinase activity"/>
    <property type="evidence" value="ECO:0007669"/>
    <property type="project" value="TreeGrafter"/>
</dbReference>
<keyword evidence="5" id="KW-1185">Reference proteome</keyword>
<gene>
    <name evidence="4" type="ORF">QJS04_geneDACA016913</name>
</gene>
<keyword evidence="4" id="KW-0418">Kinase</keyword>
<reference evidence="4" key="2">
    <citation type="submission" date="2023-06" db="EMBL/GenBank/DDBJ databases">
        <authorList>
            <person name="Ma L."/>
            <person name="Liu K.-W."/>
            <person name="Li Z."/>
            <person name="Hsiao Y.-Y."/>
            <person name="Qi Y."/>
            <person name="Fu T."/>
            <person name="Tang G."/>
            <person name="Zhang D."/>
            <person name="Sun W.-H."/>
            <person name="Liu D.-K."/>
            <person name="Li Y."/>
            <person name="Chen G.-Z."/>
            <person name="Liu X.-D."/>
            <person name="Liao X.-Y."/>
            <person name="Jiang Y.-T."/>
            <person name="Yu X."/>
            <person name="Hao Y."/>
            <person name="Huang J."/>
            <person name="Zhao X.-W."/>
            <person name="Ke S."/>
            <person name="Chen Y.-Y."/>
            <person name="Wu W.-L."/>
            <person name="Hsu J.-L."/>
            <person name="Lin Y.-F."/>
            <person name="Huang M.-D."/>
            <person name="Li C.-Y."/>
            <person name="Huang L."/>
            <person name="Wang Z.-W."/>
            <person name="Zhao X."/>
            <person name="Zhong W.-Y."/>
            <person name="Peng D.-H."/>
            <person name="Ahmad S."/>
            <person name="Lan S."/>
            <person name="Zhang J.-S."/>
            <person name="Tsai W.-C."/>
            <person name="Van De Peer Y."/>
            <person name="Liu Z.-J."/>
        </authorList>
    </citation>
    <scope>NUCLEOTIDE SEQUENCE</scope>
    <source>
        <strain evidence="4">SCP</strain>
        <tissue evidence="4">Leaves</tissue>
    </source>
</reference>
<dbReference type="Gene3D" id="1.10.510.10">
    <property type="entry name" value="Transferase(Phosphotransferase) domain 1"/>
    <property type="match status" value="1"/>
</dbReference>
<dbReference type="Gene3D" id="3.30.200.20">
    <property type="entry name" value="Phosphorylase Kinase, domain 1"/>
    <property type="match status" value="1"/>
</dbReference>
<dbReference type="InterPro" id="IPR008271">
    <property type="entry name" value="Ser/Thr_kinase_AS"/>
</dbReference>
<name>A0AAV9BR78_ACOGR</name>
<dbReference type="SUPFAM" id="SSF56112">
    <property type="entry name" value="Protein kinase-like (PK-like)"/>
    <property type="match status" value="1"/>
</dbReference>
<evidence type="ECO:0000313" key="4">
    <source>
        <dbReference type="EMBL" id="KAK1279020.1"/>
    </source>
</evidence>
<evidence type="ECO:0000256" key="2">
    <source>
        <dbReference type="ARBA" id="ARBA00022840"/>
    </source>
</evidence>
<accession>A0AAV9BR78</accession>
<keyword evidence="4" id="KW-0808">Transferase</keyword>
<keyword evidence="4" id="KW-0675">Receptor</keyword>
<dbReference type="InterPro" id="IPR001245">
    <property type="entry name" value="Ser-Thr/Tyr_kinase_cat_dom"/>
</dbReference>
<comment type="caution">
    <text evidence="4">The sequence shown here is derived from an EMBL/GenBank/DDBJ whole genome shotgun (WGS) entry which is preliminary data.</text>
</comment>
<dbReference type="SMART" id="SM00220">
    <property type="entry name" value="S_TKc"/>
    <property type="match status" value="1"/>
</dbReference>
<dbReference type="InterPro" id="IPR011009">
    <property type="entry name" value="Kinase-like_dom_sf"/>
</dbReference>
<dbReference type="Proteomes" id="UP001179952">
    <property type="component" value="Unassembled WGS sequence"/>
</dbReference>
<evidence type="ECO:0000313" key="5">
    <source>
        <dbReference type="Proteomes" id="UP001179952"/>
    </source>
</evidence>
<reference evidence="4" key="1">
    <citation type="journal article" date="2023" name="Nat. Commun.">
        <title>Diploid and tetraploid genomes of Acorus and the evolution of monocots.</title>
        <authorList>
            <person name="Ma L."/>
            <person name="Liu K.W."/>
            <person name="Li Z."/>
            <person name="Hsiao Y.Y."/>
            <person name="Qi Y."/>
            <person name="Fu T."/>
            <person name="Tang G.D."/>
            <person name="Zhang D."/>
            <person name="Sun W.H."/>
            <person name="Liu D.K."/>
            <person name="Li Y."/>
            <person name="Chen G.Z."/>
            <person name="Liu X.D."/>
            <person name="Liao X.Y."/>
            <person name="Jiang Y.T."/>
            <person name="Yu X."/>
            <person name="Hao Y."/>
            <person name="Huang J."/>
            <person name="Zhao X.W."/>
            <person name="Ke S."/>
            <person name="Chen Y.Y."/>
            <person name="Wu W.L."/>
            <person name="Hsu J.L."/>
            <person name="Lin Y.F."/>
            <person name="Huang M.D."/>
            <person name="Li C.Y."/>
            <person name="Huang L."/>
            <person name="Wang Z.W."/>
            <person name="Zhao X."/>
            <person name="Zhong W.Y."/>
            <person name="Peng D.H."/>
            <person name="Ahmad S."/>
            <person name="Lan S."/>
            <person name="Zhang J.S."/>
            <person name="Tsai W.C."/>
            <person name="Van de Peer Y."/>
            <person name="Liu Z.J."/>
        </authorList>
    </citation>
    <scope>NUCLEOTIDE SEQUENCE</scope>
    <source>
        <strain evidence="4">SCP</strain>
    </source>
</reference>
<dbReference type="EMBL" id="JAUJYN010000002">
    <property type="protein sequence ID" value="KAK1279020.1"/>
    <property type="molecule type" value="Genomic_DNA"/>
</dbReference>
<keyword evidence="2" id="KW-0067">ATP-binding</keyword>
<feature type="domain" description="Protein kinase" evidence="3">
    <location>
        <begin position="1"/>
        <end position="166"/>
    </location>
</feature>
<proteinExistence type="predicted"/>
<protein>
    <submittedName>
        <fullName evidence="4">Wall-associated receptor kinase-like 22</fullName>
    </submittedName>
</protein>
<dbReference type="GO" id="GO:0005886">
    <property type="term" value="C:plasma membrane"/>
    <property type="evidence" value="ECO:0007669"/>
    <property type="project" value="TreeGrafter"/>
</dbReference>
<keyword evidence="1" id="KW-0547">Nucleotide-binding</keyword>
<evidence type="ECO:0000256" key="1">
    <source>
        <dbReference type="ARBA" id="ARBA00022741"/>
    </source>
</evidence>
<dbReference type="Pfam" id="PF07714">
    <property type="entry name" value="PK_Tyr_Ser-Thr"/>
    <property type="match status" value="1"/>
</dbReference>
<dbReference type="AlphaFoldDB" id="A0AAV9BR78"/>
<evidence type="ECO:0000259" key="3">
    <source>
        <dbReference type="PROSITE" id="PS50011"/>
    </source>
</evidence>
<sequence>MPVIQSFSFSTALRSPLGEERNVVKLYGCCLEAEVPLLVYEFISNGMLSDHIHSEDNHLSWGASESAGALSYLHSAASMTIFHRDVKSSNILLDDNYRAKVADFGTSRFVPPDDTHVSTAVQGTFGYLDLEYFHTGKLTDKSDVYSFGVILVELLTGERPLSMHEG</sequence>
<dbReference type="InterPro" id="IPR000719">
    <property type="entry name" value="Prot_kinase_dom"/>
</dbReference>
<dbReference type="PROSITE" id="PS50011">
    <property type="entry name" value="PROTEIN_KINASE_DOM"/>
    <property type="match status" value="1"/>
</dbReference>
<dbReference type="GO" id="GO:0005524">
    <property type="term" value="F:ATP binding"/>
    <property type="evidence" value="ECO:0007669"/>
    <property type="project" value="UniProtKB-KW"/>
</dbReference>
<dbReference type="PANTHER" id="PTHR27005">
    <property type="entry name" value="WALL-ASSOCIATED RECEPTOR KINASE-LIKE 21"/>
    <property type="match status" value="1"/>
</dbReference>
<dbReference type="PANTHER" id="PTHR27005:SF283">
    <property type="entry name" value="OS02G0633066 PROTEIN"/>
    <property type="match status" value="1"/>
</dbReference>
<dbReference type="GO" id="GO:0007166">
    <property type="term" value="P:cell surface receptor signaling pathway"/>
    <property type="evidence" value="ECO:0007669"/>
    <property type="project" value="InterPro"/>
</dbReference>
<dbReference type="InterPro" id="IPR045274">
    <property type="entry name" value="WAK-like"/>
</dbReference>
<dbReference type="PROSITE" id="PS00108">
    <property type="entry name" value="PROTEIN_KINASE_ST"/>
    <property type="match status" value="1"/>
</dbReference>